<reference evidence="1 2" key="1">
    <citation type="journal article" date="2021" name="BMC Genomics">
        <title>Datura genome reveals duplications of psychoactive alkaloid biosynthetic genes and high mutation rate following tissue culture.</title>
        <authorList>
            <person name="Rajewski A."/>
            <person name="Carter-House D."/>
            <person name="Stajich J."/>
            <person name="Litt A."/>
        </authorList>
    </citation>
    <scope>NUCLEOTIDE SEQUENCE [LARGE SCALE GENOMIC DNA]</scope>
    <source>
        <strain evidence="1">AR-01</strain>
    </source>
</reference>
<protein>
    <submittedName>
        <fullName evidence="1">Uncharacterized protein</fullName>
    </submittedName>
</protein>
<evidence type="ECO:0000313" key="2">
    <source>
        <dbReference type="Proteomes" id="UP000823775"/>
    </source>
</evidence>
<comment type="caution">
    <text evidence="1">The sequence shown here is derived from an EMBL/GenBank/DDBJ whole genome shotgun (WGS) entry which is preliminary data.</text>
</comment>
<dbReference type="EMBL" id="JACEIK010001359">
    <property type="protein sequence ID" value="MCD7468604.1"/>
    <property type="molecule type" value="Genomic_DNA"/>
</dbReference>
<gene>
    <name evidence="1" type="ORF">HAX54_006968</name>
</gene>
<evidence type="ECO:0000313" key="1">
    <source>
        <dbReference type="EMBL" id="MCD7468604.1"/>
    </source>
</evidence>
<accession>A0ABS8TCB7</accession>
<dbReference type="Proteomes" id="UP000823775">
    <property type="component" value="Unassembled WGS sequence"/>
</dbReference>
<keyword evidence="2" id="KW-1185">Reference proteome</keyword>
<sequence>MEDHTVYRKLSPDMVMKGTLRIPTSLAKEEHLYDEAYFKTQLLPRKRFDIACFENSYPCNFVKYGAKFGEITSKDQF</sequence>
<organism evidence="1 2">
    <name type="scientific">Datura stramonium</name>
    <name type="common">Jimsonweed</name>
    <name type="synonym">Common thornapple</name>
    <dbReference type="NCBI Taxonomy" id="4076"/>
    <lineage>
        <taxon>Eukaryota</taxon>
        <taxon>Viridiplantae</taxon>
        <taxon>Streptophyta</taxon>
        <taxon>Embryophyta</taxon>
        <taxon>Tracheophyta</taxon>
        <taxon>Spermatophyta</taxon>
        <taxon>Magnoliopsida</taxon>
        <taxon>eudicotyledons</taxon>
        <taxon>Gunneridae</taxon>
        <taxon>Pentapetalae</taxon>
        <taxon>asterids</taxon>
        <taxon>lamiids</taxon>
        <taxon>Solanales</taxon>
        <taxon>Solanaceae</taxon>
        <taxon>Solanoideae</taxon>
        <taxon>Datureae</taxon>
        <taxon>Datura</taxon>
    </lineage>
</organism>
<name>A0ABS8TCB7_DATST</name>
<proteinExistence type="predicted"/>